<gene>
    <name evidence="2" type="ORF">CKY47_09715</name>
</gene>
<protein>
    <submittedName>
        <fullName evidence="2">Nucleoside-diphosphate sugar epimerase</fullName>
    </submittedName>
</protein>
<proteinExistence type="predicted"/>
<dbReference type="EMBL" id="NSDM01000003">
    <property type="protein sequence ID" value="MDQ2584252.1"/>
    <property type="molecule type" value="Genomic_DNA"/>
</dbReference>
<dbReference type="InterPro" id="IPR050177">
    <property type="entry name" value="Lipid_A_modif_metabolic_enz"/>
</dbReference>
<dbReference type="Pfam" id="PF01370">
    <property type="entry name" value="Epimerase"/>
    <property type="match status" value="1"/>
</dbReference>
<keyword evidence="3" id="KW-1185">Reference proteome</keyword>
<evidence type="ECO:0000313" key="3">
    <source>
        <dbReference type="Proteomes" id="UP001225605"/>
    </source>
</evidence>
<dbReference type="PANTHER" id="PTHR43245:SF52">
    <property type="entry name" value="NAD-DEPENDENT EPIMERASE_DEHYDRATASE"/>
    <property type="match status" value="1"/>
</dbReference>
<dbReference type="PANTHER" id="PTHR43245">
    <property type="entry name" value="BIFUNCTIONAL POLYMYXIN RESISTANCE PROTEIN ARNA"/>
    <property type="match status" value="1"/>
</dbReference>
<dbReference type="InterPro" id="IPR036291">
    <property type="entry name" value="NAD(P)-bd_dom_sf"/>
</dbReference>
<organism evidence="2 3">
    <name type="scientific">Saccharothrix yanglingensis</name>
    <dbReference type="NCBI Taxonomy" id="659496"/>
    <lineage>
        <taxon>Bacteria</taxon>
        <taxon>Bacillati</taxon>
        <taxon>Actinomycetota</taxon>
        <taxon>Actinomycetes</taxon>
        <taxon>Pseudonocardiales</taxon>
        <taxon>Pseudonocardiaceae</taxon>
        <taxon>Saccharothrix</taxon>
    </lineage>
</organism>
<dbReference type="SUPFAM" id="SSF51735">
    <property type="entry name" value="NAD(P)-binding Rossmann-fold domains"/>
    <property type="match status" value="1"/>
</dbReference>
<comment type="caution">
    <text evidence="2">The sequence shown here is derived from an EMBL/GenBank/DDBJ whole genome shotgun (WGS) entry which is preliminary data.</text>
</comment>
<sequence length="345" mass="37234">MRVVVTGASGSVGTALRRELRDDDHSHPDRPHDVLGVARRVPGDGRWVRCDIGAPGAEETLTRAFDGADAVVHLAWAIQPRTDEPDMRRTNIGGTEHVLRAADRAGVPHLVVASSVAAYSPADHPVDEDWPRGGVAGSAYSLHKAELERMVAGRSSTTVVRPAAVVQDDAAGEIERWTLSPLVPAALLGRSWLPVPLWRGLRLQVVHARDVAGVVALLLRGRTTGAFNVAADPALHARDLAEVFDGFLVPVPFAAAHAVAGPAWRFGAQPLHPGWLRLADQVSLVDTTRLRALGWAPRYAPREVLDSLVRAMIDGRGTWGPLAPRDGAWWRRLGWGRPSRQGGLR</sequence>
<accession>A0ABU0WXX9</accession>
<feature type="domain" description="NAD-dependent epimerase/dehydratase" evidence="1">
    <location>
        <begin position="3"/>
        <end position="230"/>
    </location>
</feature>
<dbReference type="Gene3D" id="3.40.50.720">
    <property type="entry name" value="NAD(P)-binding Rossmann-like Domain"/>
    <property type="match status" value="1"/>
</dbReference>
<name>A0ABU0WXX9_9PSEU</name>
<reference evidence="2 3" key="1">
    <citation type="submission" date="2017-06" db="EMBL/GenBank/DDBJ databases">
        <title>Cultured bacterium strain Saccharothrix yanglingensis Hhs.015.</title>
        <authorList>
            <person name="Xia Y."/>
        </authorList>
    </citation>
    <scope>NUCLEOTIDE SEQUENCE [LARGE SCALE GENOMIC DNA]</scope>
    <source>
        <strain evidence="2 3">Hhs.015</strain>
    </source>
</reference>
<dbReference type="Proteomes" id="UP001225605">
    <property type="component" value="Unassembled WGS sequence"/>
</dbReference>
<evidence type="ECO:0000313" key="2">
    <source>
        <dbReference type="EMBL" id="MDQ2584252.1"/>
    </source>
</evidence>
<dbReference type="RefSeq" id="WP_306745372.1">
    <property type="nucleotide sequence ID" value="NZ_NSDM01000003.1"/>
</dbReference>
<dbReference type="InterPro" id="IPR001509">
    <property type="entry name" value="Epimerase_deHydtase"/>
</dbReference>
<evidence type="ECO:0000259" key="1">
    <source>
        <dbReference type="Pfam" id="PF01370"/>
    </source>
</evidence>